<evidence type="ECO:0000313" key="7">
    <source>
        <dbReference type="Proteomes" id="UP000176645"/>
    </source>
</evidence>
<dbReference type="GO" id="GO:0006412">
    <property type="term" value="P:translation"/>
    <property type="evidence" value="ECO:0007669"/>
    <property type="project" value="InterPro"/>
</dbReference>
<comment type="similarity">
    <text evidence="1">Belongs to the bacterial ribosomal protein bL27 family.</text>
</comment>
<dbReference type="AlphaFoldDB" id="A0A1G1WKU1"/>
<evidence type="ECO:0000256" key="2">
    <source>
        <dbReference type="ARBA" id="ARBA00022980"/>
    </source>
</evidence>
<dbReference type="GO" id="GO:0005840">
    <property type="term" value="C:ribosome"/>
    <property type="evidence" value="ECO:0007669"/>
    <property type="project" value="UniProtKB-KW"/>
</dbReference>
<reference evidence="6 7" key="1">
    <citation type="journal article" date="2016" name="Nat. Commun.">
        <title>Thousands of microbial genomes shed light on interconnected biogeochemical processes in an aquifer system.</title>
        <authorList>
            <person name="Anantharaman K."/>
            <person name="Brown C.T."/>
            <person name="Hug L.A."/>
            <person name="Sharon I."/>
            <person name="Castelle C.J."/>
            <person name="Probst A.J."/>
            <person name="Thomas B.C."/>
            <person name="Singh A."/>
            <person name="Wilkins M.J."/>
            <person name="Karaoz U."/>
            <person name="Brodie E.L."/>
            <person name="Williams K.H."/>
            <person name="Hubbard S.S."/>
            <person name="Banfield J.F."/>
        </authorList>
    </citation>
    <scope>NUCLEOTIDE SEQUENCE [LARGE SCALE GENOMIC DNA]</scope>
</reference>
<name>A0A1G1WKU1_9BACT</name>
<dbReference type="PANTHER" id="PTHR15893:SF0">
    <property type="entry name" value="LARGE RIBOSOMAL SUBUNIT PROTEIN BL27M"/>
    <property type="match status" value="1"/>
</dbReference>
<dbReference type="GO" id="GO:1990904">
    <property type="term" value="C:ribonucleoprotein complex"/>
    <property type="evidence" value="ECO:0007669"/>
    <property type="project" value="UniProtKB-KW"/>
</dbReference>
<protein>
    <recommendedName>
        <fullName evidence="4">Large ribosomal subunit protein bL27</fullName>
    </recommendedName>
    <alternativeName>
        <fullName evidence="5">50S ribosomal protein L27</fullName>
    </alternativeName>
</protein>
<evidence type="ECO:0000256" key="1">
    <source>
        <dbReference type="ARBA" id="ARBA00010797"/>
    </source>
</evidence>
<dbReference type="SUPFAM" id="SSF110324">
    <property type="entry name" value="Ribosomal L27 protein-like"/>
    <property type="match status" value="1"/>
</dbReference>
<dbReference type="PANTHER" id="PTHR15893">
    <property type="entry name" value="RIBOSOMAL PROTEIN L27"/>
    <property type="match status" value="1"/>
</dbReference>
<dbReference type="PROSITE" id="PS00831">
    <property type="entry name" value="RIBOSOMAL_L27"/>
    <property type="match status" value="1"/>
</dbReference>
<dbReference type="EMBL" id="MHCU01000004">
    <property type="protein sequence ID" value="OGY28336.1"/>
    <property type="molecule type" value="Genomic_DNA"/>
</dbReference>
<evidence type="ECO:0000256" key="3">
    <source>
        <dbReference type="ARBA" id="ARBA00023274"/>
    </source>
</evidence>
<dbReference type="GO" id="GO:0003735">
    <property type="term" value="F:structural constituent of ribosome"/>
    <property type="evidence" value="ECO:0007669"/>
    <property type="project" value="InterPro"/>
</dbReference>
<evidence type="ECO:0000313" key="6">
    <source>
        <dbReference type="EMBL" id="OGY28336.1"/>
    </source>
</evidence>
<keyword evidence="2 6" id="KW-0689">Ribosomal protein</keyword>
<dbReference type="Proteomes" id="UP000176645">
    <property type="component" value="Unassembled WGS sequence"/>
</dbReference>
<dbReference type="InterPro" id="IPR018261">
    <property type="entry name" value="Ribosomal_bL27_CS"/>
</dbReference>
<dbReference type="PRINTS" id="PR00063">
    <property type="entry name" value="RIBOSOMALL27"/>
</dbReference>
<organism evidence="6 7">
    <name type="scientific">Candidatus Woykebacteria bacterium RBG_19FT_COMBO_43_10</name>
    <dbReference type="NCBI Taxonomy" id="1802598"/>
    <lineage>
        <taxon>Bacteria</taxon>
        <taxon>Candidatus Woykeibacteriota</taxon>
    </lineage>
</organism>
<gene>
    <name evidence="6" type="ORF">A2Z42_03145</name>
</gene>
<dbReference type="InterPro" id="IPR001684">
    <property type="entry name" value="Ribosomal_bL27"/>
</dbReference>
<comment type="caution">
    <text evidence="6">The sequence shown here is derived from an EMBL/GenBank/DDBJ whole genome shotgun (WGS) entry which is preliminary data.</text>
</comment>
<evidence type="ECO:0000256" key="5">
    <source>
        <dbReference type="ARBA" id="ARBA00035477"/>
    </source>
</evidence>
<accession>A0A1G1WKU1</accession>
<sequence>MAHKKAGGSKARQGVNVVGKRLGIKVYSGEKILPGTIIVRQRGTKFYPGKGVKMGRDHTLFAVGGGVVQTRKSKDKNFIDITSQKEG</sequence>
<dbReference type="Gene3D" id="2.40.50.100">
    <property type="match status" value="1"/>
</dbReference>
<proteinExistence type="inferred from homology"/>
<keyword evidence="3" id="KW-0687">Ribonucleoprotein</keyword>
<evidence type="ECO:0000256" key="4">
    <source>
        <dbReference type="ARBA" id="ARBA00035175"/>
    </source>
</evidence>
<dbReference type="Pfam" id="PF01016">
    <property type="entry name" value="Ribosomal_L27"/>
    <property type="match status" value="1"/>
</dbReference>